<accession>A0A8S3D2R2</accession>
<dbReference type="Proteomes" id="UP000676336">
    <property type="component" value="Unassembled WGS sequence"/>
</dbReference>
<dbReference type="Proteomes" id="UP000681720">
    <property type="component" value="Unassembled WGS sequence"/>
</dbReference>
<evidence type="ECO:0000313" key="1">
    <source>
        <dbReference type="EMBL" id="CAF4579109.1"/>
    </source>
</evidence>
<organism evidence="2 3">
    <name type="scientific">Rotaria magnacalcarata</name>
    <dbReference type="NCBI Taxonomy" id="392030"/>
    <lineage>
        <taxon>Eukaryota</taxon>
        <taxon>Metazoa</taxon>
        <taxon>Spiralia</taxon>
        <taxon>Gnathifera</taxon>
        <taxon>Rotifera</taxon>
        <taxon>Eurotatoria</taxon>
        <taxon>Bdelloidea</taxon>
        <taxon>Philodinida</taxon>
        <taxon>Philodinidae</taxon>
        <taxon>Rotaria</taxon>
    </lineage>
</organism>
<feature type="non-terminal residue" evidence="2">
    <location>
        <position position="1"/>
    </location>
</feature>
<evidence type="ECO:0000313" key="2">
    <source>
        <dbReference type="EMBL" id="CAF4976440.1"/>
    </source>
</evidence>
<comment type="caution">
    <text evidence="2">The sequence shown here is derived from an EMBL/GenBank/DDBJ whole genome shotgun (WGS) entry which is preliminary data.</text>
</comment>
<reference evidence="2" key="1">
    <citation type="submission" date="2021-02" db="EMBL/GenBank/DDBJ databases">
        <authorList>
            <person name="Nowell W R."/>
        </authorList>
    </citation>
    <scope>NUCLEOTIDE SEQUENCE</scope>
</reference>
<dbReference type="EMBL" id="CAJOBJ010198596">
    <property type="protein sequence ID" value="CAF4976440.1"/>
    <property type="molecule type" value="Genomic_DNA"/>
</dbReference>
<dbReference type="AlphaFoldDB" id="A0A8S3D2R2"/>
<evidence type="ECO:0000313" key="3">
    <source>
        <dbReference type="Proteomes" id="UP000681720"/>
    </source>
</evidence>
<proteinExistence type="predicted"/>
<sequence>RNDNLQASGGTSFACIFTAIKDYLMQNASAKKAITFIFMTDGQDNEPNGSALQKSVQMLKLMLSAMTNVSHCASIF</sequence>
<dbReference type="EMBL" id="CAJOBI010099063">
    <property type="protein sequence ID" value="CAF4579109.1"/>
    <property type="molecule type" value="Genomic_DNA"/>
</dbReference>
<protein>
    <recommendedName>
        <fullName evidence="4">VWFA domain-containing protein</fullName>
    </recommendedName>
</protein>
<evidence type="ECO:0008006" key="4">
    <source>
        <dbReference type="Google" id="ProtNLM"/>
    </source>
</evidence>
<gene>
    <name evidence="2" type="ORF">GIL414_LOCUS55749</name>
    <name evidence="1" type="ORF">SMN809_LOCUS38196</name>
</gene>
<dbReference type="Gene3D" id="3.40.50.410">
    <property type="entry name" value="von Willebrand factor, type A domain"/>
    <property type="match status" value="1"/>
</dbReference>
<name>A0A8S3D2R2_9BILA</name>
<dbReference type="InterPro" id="IPR036465">
    <property type="entry name" value="vWFA_dom_sf"/>
</dbReference>